<organism evidence="2 3">
    <name type="scientific">Micromonospora costi</name>
    <dbReference type="NCBI Taxonomy" id="1530042"/>
    <lineage>
        <taxon>Bacteria</taxon>
        <taxon>Bacillati</taxon>
        <taxon>Actinomycetota</taxon>
        <taxon>Actinomycetes</taxon>
        <taxon>Micromonosporales</taxon>
        <taxon>Micromonosporaceae</taxon>
        <taxon>Micromonospora</taxon>
    </lineage>
</organism>
<protein>
    <recommendedName>
        <fullName evidence="1">Zinc finger CGNR domain-containing protein</fullName>
    </recommendedName>
</protein>
<sequence length="187" mass="20935">MEDDAAVPPAARLVRDFVNTFEPQVDEEQLTTPDRLRDWFAARRLVVPDARLEPADLALAVTVREGLRAVLLGHAGHTADPDAVERLDRALAEVPVRLAFTGGRPRLVPAGHRAVEAALAALVDAVRECAEDGSWLRLKVCDRDTCRWAYYDASRNQARRWCSMAGCGNYVKMRRAYATRKRRGARR</sequence>
<feature type="domain" description="Zinc finger CGNR" evidence="1">
    <location>
        <begin position="137"/>
        <end position="178"/>
    </location>
</feature>
<evidence type="ECO:0000313" key="3">
    <source>
        <dbReference type="Proteomes" id="UP000279968"/>
    </source>
</evidence>
<dbReference type="OrthoDB" id="123307at2"/>
<comment type="caution">
    <text evidence="2">The sequence shown here is derived from an EMBL/GenBank/DDBJ whole genome shotgun (WGS) entry which is preliminary data.</text>
</comment>
<dbReference type="InterPro" id="IPR021005">
    <property type="entry name" value="Znf_CGNR"/>
</dbReference>
<dbReference type="InterPro" id="IPR010852">
    <property type="entry name" value="ABATE"/>
</dbReference>
<evidence type="ECO:0000313" key="2">
    <source>
        <dbReference type="EMBL" id="RKN49845.1"/>
    </source>
</evidence>
<reference evidence="2 3" key="1">
    <citation type="journal article" date="2015" name="Int. J. Syst. Evol. Microbiol.">
        <title>Micromonospora costi sp. nov., isolated from a leaf of Costus speciosus.</title>
        <authorList>
            <person name="Thawai C."/>
        </authorList>
    </citation>
    <scope>NUCLEOTIDE SEQUENCE [LARGE SCALE GENOMIC DNA]</scope>
    <source>
        <strain evidence="2 3">CS1-12</strain>
    </source>
</reference>
<evidence type="ECO:0000259" key="1">
    <source>
        <dbReference type="Pfam" id="PF11706"/>
    </source>
</evidence>
<dbReference type="Gene3D" id="1.10.3300.10">
    <property type="entry name" value="Jann2411-like domain"/>
    <property type="match status" value="1"/>
</dbReference>
<accession>A0A3A9ZNU3</accession>
<proteinExistence type="predicted"/>
<name>A0A3A9ZNU3_9ACTN</name>
<dbReference type="AlphaFoldDB" id="A0A3A9ZNU3"/>
<dbReference type="InterPro" id="IPR023286">
    <property type="entry name" value="ABATE_dom_sf"/>
</dbReference>
<dbReference type="PANTHER" id="PTHR35525">
    <property type="entry name" value="BLL6575 PROTEIN"/>
    <property type="match status" value="1"/>
</dbReference>
<dbReference type="Pfam" id="PF07336">
    <property type="entry name" value="ABATE"/>
    <property type="match status" value="1"/>
</dbReference>
<dbReference type="Pfam" id="PF11706">
    <property type="entry name" value="zf-CGNR"/>
    <property type="match status" value="1"/>
</dbReference>
<dbReference type="Proteomes" id="UP000279968">
    <property type="component" value="Unassembled WGS sequence"/>
</dbReference>
<dbReference type="RefSeq" id="WP_120783429.1">
    <property type="nucleotide sequence ID" value="NZ_JBHLUP010000005.1"/>
</dbReference>
<gene>
    <name evidence="2" type="ORF">D7193_32120</name>
</gene>
<dbReference type="SUPFAM" id="SSF160904">
    <property type="entry name" value="Jann2411-like"/>
    <property type="match status" value="1"/>
</dbReference>
<dbReference type="PANTHER" id="PTHR35525:SF3">
    <property type="entry name" value="BLL6575 PROTEIN"/>
    <property type="match status" value="1"/>
</dbReference>
<keyword evidence="3" id="KW-1185">Reference proteome</keyword>
<dbReference type="EMBL" id="RBAN01000011">
    <property type="protein sequence ID" value="RKN49845.1"/>
    <property type="molecule type" value="Genomic_DNA"/>
</dbReference>